<evidence type="ECO:0000313" key="1">
    <source>
        <dbReference type="EMBL" id="MDQ5770063.1"/>
    </source>
</evidence>
<accession>A0AA51R615</accession>
<keyword evidence="3" id="KW-1185">Reference proteome</keyword>
<dbReference type="Proteomes" id="UP001229862">
    <property type="component" value="Chromosome"/>
</dbReference>
<dbReference type="Proteomes" id="UP001223336">
    <property type="component" value="Unassembled WGS sequence"/>
</dbReference>
<gene>
    <name evidence="1" type="ORF">RCC75_16095</name>
    <name evidence="2" type="ORF">RCG00_07625</name>
</gene>
<proteinExistence type="predicted"/>
<dbReference type="EMBL" id="JAVFKN010000024">
    <property type="protein sequence ID" value="MDQ5770063.1"/>
    <property type="molecule type" value="Genomic_DNA"/>
</dbReference>
<organism evidence="2">
    <name type="scientific">Thiothrix subterranea</name>
    <dbReference type="NCBI Taxonomy" id="2735563"/>
    <lineage>
        <taxon>Bacteria</taxon>
        <taxon>Pseudomonadati</taxon>
        <taxon>Pseudomonadota</taxon>
        <taxon>Gammaproteobacteria</taxon>
        <taxon>Thiotrichales</taxon>
        <taxon>Thiotrichaceae</taxon>
        <taxon>Thiothrix</taxon>
    </lineage>
</organism>
<dbReference type="EMBL" id="CP133217">
    <property type="protein sequence ID" value="WML88236.1"/>
    <property type="molecule type" value="Genomic_DNA"/>
</dbReference>
<reference evidence="2 3" key="1">
    <citation type="submission" date="2023-08" db="EMBL/GenBank/DDBJ databases">
        <title>New molecular markers tilS and rpoB for phylogenetic and monitoring studies of the genus Thiothrix biodiversity.</title>
        <authorList>
            <person name="Ravin N.V."/>
            <person name="Smolyakov D."/>
            <person name="Markov N.D."/>
            <person name="Beletsky A.V."/>
            <person name="Mardanov A.V."/>
            <person name="Rudenko T.S."/>
            <person name="Grabovich M.Y."/>
        </authorList>
    </citation>
    <scope>NUCLEOTIDE SEQUENCE</scope>
    <source>
        <strain evidence="2">DNT52</strain>
        <strain evidence="1 3">H33</strain>
    </source>
</reference>
<name>A0AA51R615_9GAMM</name>
<evidence type="ECO:0000313" key="2">
    <source>
        <dbReference type="EMBL" id="WML88236.1"/>
    </source>
</evidence>
<dbReference type="AlphaFoldDB" id="A0AA51R615"/>
<dbReference type="CDD" id="cd09627">
    <property type="entry name" value="DOMON_murB_like"/>
    <property type="match status" value="1"/>
</dbReference>
<dbReference type="RefSeq" id="WP_308135849.1">
    <property type="nucleotide sequence ID" value="NZ_CP133197.1"/>
</dbReference>
<dbReference type="Gene3D" id="2.60.40.1190">
    <property type="match status" value="1"/>
</dbReference>
<protein>
    <submittedName>
        <fullName evidence="2">DOMON-like domain-containing protein</fullName>
    </submittedName>
</protein>
<sequence length="185" mass="20582">MHSPELPAVLSLHCHPSTPCPAVDALQVQITPSASCLHLRYTLSGTLTALNIPRPQAPTATDGLWEHTCFETFIRVLGENHYHEFNFSPSSQWAAYAFSAYRERLAWQAQQPPVISTAVHGNEFVLETLLTSADLPDNCAQQPWQLGITAVLETTSGEKSYWALQHPATRPDFHHNDGFVHAIWS</sequence>
<evidence type="ECO:0000313" key="3">
    <source>
        <dbReference type="Proteomes" id="UP001223336"/>
    </source>
</evidence>